<keyword evidence="5 9" id="KW-0093">Biotin biosynthesis</keyword>
<evidence type="ECO:0000256" key="6">
    <source>
        <dbReference type="ARBA" id="ARBA00022840"/>
    </source>
</evidence>
<dbReference type="STRING" id="574375.AZF08_02190"/>
<evidence type="ECO:0000256" key="5">
    <source>
        <dbReference type="ARBA" id="ARBA00022756"/>
    </source>
</evidence>
<dbReference type="GO" id="GO:0004141">
    <property type="term" value="F:dethiobiotin synthase activity"/>
    <property type="evidence" value="ECO:0007669"/>
    <property type="project" value="UniProtKB-UniRule"/>
</dbReference>
<protein>
    <recommendedName>
        <fullName evidence="9">ATP-dependent dethiobiotin synthetase BioD</fullName>
        <ecNumber evidence="9">6.3.3.3</ecNumber>
    </recommendedName>
    <alternativeName>
        <fullName evidence="9">DTB synthetase</fullName>
        <shortName evidence="9">DTBS</shortName>
    </alternativeName>
    <alternativeName>
        <fullName evidence="9">Dethiobiotin synthase</fullName>
    </alternativeName>
</protein>
<feature type="binding site" evidence="9">
    <location>
        <position position="16"/>
    </location>
    <ligand>
        <name>Mg(2+)</name>
        <dbReference type="ChEBI" id="CHEBI:18420"/>
    </ligand>
</feature>
<dbReference type="UniPathway" id="UPA00078">
    <property type="reaction ID" value="UER00161"/>
</dbReference>
<keyword evidence="6 9" id="KW-0067">ATP-binding</keyword>
<dbReference type="InterPro" id="IPR027417">
    <property type="entry name" value="P-loop_NTPase"/>
</dbReference>
<dbReference type="OrthoDB" id="9802097at2"/>
<comment type="catalytic activity">
    <reaction evidence="9">
        <text>(7R,8S)-7,8-diammoniononanoate + CO2 + ATP = (4R,5S)-dethiobiotin + ADP + phosphate + 3 H(+)</text>
        <dbReference type="Rhea" id="RHEA:15805"/>
        <dbReference type="ChEBI" id="CHEBI:15378"/>
        <dbReference type="ChEBI" id="CHEBI:16526"/>
        <dbReference type="ChEBI" id="CHEBI:30616"/>
        <dbReference type="ChEBI" id="CHEBI:43474"/>
        <dbReference type="ChEBI" id="CHEBI:149469"/>
        <dbReference type="ChEBI" id="CHEBI:149473"/>
        <dbReference type="ChEBI" id="CHEBI:456216"/>
        <dbReference type="EC" id="6.3.3.3"/>
    </reaction>
</comment>
<comment type="subunit">
    <text evidence="9">Homodimer.</text>
</comment>
<dbReference type="GO" id="GO:0005829">
    <property type="term" value="C:cytosol"/>
    <property type="evidence" value="ECO:0007669"/>
    <property type="project" value="TreeGrafter"/>
</dbReference>
<reference evidence="10 11" key="1">
    <citation type="submission" date="2014-06" db="EMBL/GenBank/DDBJ databases">
        <title>Draft genome sequence of Bacillus gaemokensis JCM 15801 (MCCC 1A00707).</title>
        <authorList>
            <person name="Lai Q."/>
            <person name="Liu Y."/>
            <person name="Shao Z."/>
        </authorList>
    </citation>
    <scope>NUCLEOTIDE SEQUENCE [LARGE SCALE GENOMIC DNA]</scope>
    <source>
        <strain evidence="10 11">JCM 15801</strain>
    </source>
</reference>
<feature type="binding site" evidence="9">
    <location>
        <position position="112"/>
    </location>
    <ligand>
        <name>Mg(2+)</name>
        <dbReference type="ChEBI" id="CHEBI:18420"/>
    </ligand>
</feature>
<evidence type="ECO:0000313" key="10">
    <source>
        <dbReference type="EMBL" id="KEK26057.1"/>
    </source>
</evidence>
<organism evidence="10 11">
    <name type="scientific">Bacillus gaemokensis</name>
    <dbReference type="NCBI Taxonomy" id="574375"/>
    <lineage>
        <taxon>Bacteria</taxon>
        <taxon>Bacillati</taxon>
        <taxon>Bacillota</taxon>
        <taxon>Bacilli</taxon>
        <taxon>Bacillales</taxon>
        <taxon>Bacillaceae</taxon>
        <taxon>Bacillus</taxon>
        <taxon>Bacillus cereus group</taxon>
    </lineage>
</organism>
<dbReference type="HAMAP" id="MF_00336">
    <property type="entry name" value="BioD"/>
    <property type="match status" value="1"/>
</dbReference>
<accession>A0A073KI06</accession>
<dbReference type="GO" id="GO:0000287">
    <property type="term" value="F:magnesium ion binding"/>
    <property type="evidence" value="ECO:0007669"/>
    <property type="project" value="UniProtKB-UniRule"/>
</dbReference>
<dbReference type="NCBIfam" id="TIGR00347">
    <property type="entry name" value="bioD"/>
    <property type="match status" value="1"/>
</dbReference>
<dbReference type="AlphaFoldDB" id="A0A073KI06"/>
<dbReference type="GO" id="GO:0005524">
    <property type="term" value="F:ATP binding"/>
    <property type="evidence" value="ECO:0007669"/>
    <property type="project" value="UniProtKB-UniRule"/>
</dbReference>
<feature type="binding site" evidence="9">
    <location>
        <position position="51"/>
    </location>
    <ligand>
        <name>ATP</name>
        <dbReference type="ChEBI" id="CHEBI:30616"/>
    </ligand>
</feature>
<evidence type="ECO:0000256" key="4">
    <source>
        <dbReference type="ARBA" id="ARBA00022741"/>
    </source>
</evidence>
<dbReference type="SUPFAM" id="SSF52540">
    <property type="entry name" value="P-loop containing nucleoside triphosphate hydrolases"/>
    <property type="match status" value="1"/>
</dbReference>
<proteinExistence type="inferred from homology"/>
<dbReference type="EC" id="6.3.3.3" evidence="9"/>
<keyword evidence="1 9" id="KW-0963">Cytoplasm</keyword>
<feature type="binding site" evidence="9">
    <location>
        <begin position="202"/>
        <end position="204"/>
    </location>
    <ligand>
        <name>ATP</name>
        <dbReference type="ChEBI" id="CHEBI:30616"/>
    </ligand>
</feature>
<feature type="binding site" evidence="9">
    <location>
        <position position="51"/>
    </location>
    <ligand>
        <name>Mg(2+)</name>
        <dbReference type="ChEBI" id="CHEBI:18420"/>
    </ligand>
</feature>
<keyword evidence="3 9" id="KW-0479">Metal-binding</keyword>
<evidence type="ECO:0000256" key="3">
    <source>
        <dbReference type="ARBA" id="ARBA00022723"/>
    </source>
</evidence>
<comment type="catalytic activity">
    <reaction evidence="8">
        <text>(7R,8S)-8-amino-7-(carboxyamino)nonanoate + ATP = (4R,5S)-dethiobiotin + ADP + phosphate + H(+)</text>
        <dbReference type="Rhea" id="RHEA:63684"/>
        <dbReference type="ChEBI" id="CHEBI:15378"/>
        <dbReference type="ChEBI" id="CHEBI:30616"/>
        <dbReference type="ChEBI" id="CHEBI:43474"/>
        <dbReference type="ChEBI" id="CHEBI:149470"/>
        <dbReference type="ChEBI" id="CHEBI:149473"/>
        <dbReference type="ChEBI" id="CHEBI:456216"/>
    </reaction>
</comment>
<dbReference type="GO" id="GO:0009102">
    <property type="term" value="P:biotin biosynthetic process"/>
    <property type="evidence" value="ECO:0007669"/>
    <property type="project" value="UniProtKB-UniRule"/>
</dbReference>
<comment type="cofactor">
    <cofactor evidence="9">
        <name>Mg(2+)</name>
        <dbReference type="ChEBI" id="CHEBI:18420"/>
    </cofactor>
</comment>
<evidence type="ECO:0000313" key="11">
    <source>
        <dbReference type="Proteomes" id="UP000027778"/>
    </source>
</evidence>
<dbReference type="PIRSF" id="PIRSF006755">
    <property type="entry name" value="DTB_synth"/>
    <property type="match status" value="1"/>
</dbReference>
<feature type="binding site" evidence="9">
    <location>
        <begin position="112"/>
        <end position="115"/>
    </location>
    <ligand>
        <name>ATP</name>
        <dbReference type="ChEBI" id="CHEBI:30616"/>
    </ligand>
</feature>
<evidence type="ECO:0000256" key="8">
    <source>
        <dbReference type="ARBA" id="ARBA00047386"/>
    </source>
</evidence>
<evidence type="ECO:0000256" key="9">
    <source>
        <dbReference type="HAMAP-Rule" id="MF_00336"/>
    </source>
</evidence>
<feature type="active site" evidence="9">
    <location>
        <position position="37"/>
    </location>
</feature>
<evidence type="ECO:0000256" key="7">
    <source>
        <dbReference type="ARBA" id="ARBA00022842"/>
    </source>
</evidence>
<feature type="binding site" evidence="9">
    <location>
        <begin position="12"/>
        <end position="17"/>
    </location>
    <ligand>
        <name>ATP</name>
        <dbReference type="ChEBI" id="CHEBI:30616"/>
    </ligand>
</feature>
<comment type="pathway">
    <text evidence="9">Cofactor biosynthesis; biotin biosynthesis; biotin from 7,8-diaminononanoate: step 1/2.</text>
</comment>
<evidence type="ECO:0000256" key="1">
    <source>
        <dbReference type="ARBA" id="ARBA00022490"/>
    </source>
</evidence>
<comment type="caution">
    <text evidence="10">The sequence shown here is derived from an EMBL/GenBank/DDBJ whole genome shotgun (WGS) entry which is preliminary data.</text>
</comment>
<dbReference type="CDD" id="cd03109">
    <property type="entry name" value="DTBS"/>
    <property type="match status" value="1"/>
</dbReference>
<comment type="subcellular location">
    <subcellularLocation>
        <location evidence="9">Cytoplasm</location>
    </subcellularLocation>
</comment>
<keyword evidence="2 9" id="KW-0436">Ligase</keyword>
<gene>
    <name evidence="9" type="primary">bioD</name>
    <name evidence="10" type="ORF">BAGA_02120</name>
</gene>
<dbReference type="Proteomes" id="UP000027778">
    <property type="component" value="Unassembled WGS sequence"/>
</dbReference>
<dbReference type="InterPro" id="IPR004472">
    <property type="entry name" value="DTB_synth_BioD"/>
</dbReference>
<dbReference type="PANTHER" id="PTHR43210">
    <property type="entry name" value="DETHIOBIOTIN SYNTHETASE"/>
    <property type="match status" value="1"/>
</dbReference>
<keyword evidence="11" id="KW-1185">Reference proteome</keyword>
<dbReference type="Pfam" id="PF13500">
    <property type="entry name" value="AAA_26"/>
    <property type="match status" value="1"/>
</dbReference>
<comment type="function">
    <text evidence="9">Catalyzes a mechanistically unusual reaction, the ATP-dependent insertion of CO2 between the N7 and N8 nitrogen atoms of 7,8-diaminopelargonic acid (DAPA, also called 7,8-diammoniononanoate) to form a ureido ring.</text>
</comment>
<comment type="similarity">
    <text evidence="9">Belongs to the dethiobiotin synthetase family.</text>
</comment>
<evidence type="ECO:0000256" key="2">
    <source>
        <dbReference type="ARBA" id="ARBA00022598"/>
    </source>
</evidence>
<feature type="binding site" evidence="9">
    <location>
        <position position="41"/>
    </location>
    <ligand>
        <name>substrate</name>
    </ligand>
</feature>
<dbReference type="Gene3D" id="3.40.50.300">
    <property type="entry name" value="P-loop containing nucleotide triphosphate hydrolases"/>
    <property type="match status" value="1"/>
</dbReference>
<dbReference type="RefSeq" id="WP_033672403.1">
    <property type="nucleotide sequence ID" value="NZ_JOTM01000001.1"/>
</dbReference>
<dbReference type="PANTHER" id="PTHR43210:SF2">
    <property type="entry name" value="ATP-DEPENDENT DETHIOBIOTIN SYNTHETASE BIOD 2"/>
    <property type="match status" value="1"/>
</dbReference>
<dbReference type="eggNOG" id="COG0132">
    <property type="taxonomic scope" value="Bacteria"/>
</dbReference>
<keyword evidence="7 9" id="KW-0460">Magnesium</keyword>
<name>A0A073KI06_9BACI</name>
<sequence length="242" mass="26153">MGGFFITATDTEVGKTVVTGALAGVLRNRGYNIGVYKPLQSGHIASNPEGDAARLKVASGVETEVGRICPYSIEEPLAPRLAMKRAGRTVTLAQITSYYNELMEEFNELFVEGAGGLAVPYTKDALVVDFAKKLQLPVIIVARPLLGTVNHTVLTISYAKVHGLTVAGVILSGCKDCEKERVQENKEMIEELSGVPVLGLLPSLRENFTRKELLRAAEEHIMISKLEEFIQNGSSVAHTPSS</sequence>
<comment type="caution">
    <text evidence="9">Lacks conserved residue(s) required for the propagation of feature annotation.</text>
</comment>
<dbReference type="EMBL" id="JOTM01000001">
    <property type="protein sequence ID" value="KEK26057.1"/>
    <property type="molecule type" value="Genomic_DNA"/>
</dbReference>
<keyword evidence="4 9" id="KW-0547">Nucleotide-binding</keyword>